<dbReference type="InterPro" id="IPR013197">
    <property type="entry name" value="RNA_pol_III_RPC82-rel_HTH"/>
</dbReference>
<evidence type="ECO:0000256" key="4">
    <source>
        <dbReference type="ARBA" id="ARBA00022478"/>
    </source>
</evidence>
<feature type="region of interest" description="Disordered" evidence="8">
    <location>
        <begin position="200"/>
        <end position="299"/>
    </location>
</feature>
<name>A0AAN7TUS1_9MYCE</name>
<dbReference type="GO" id="GO:0005666">
    <property type="term" value="C:RNA polymerase III complex"/>
    <property type="evidence" value="ECO:0007669"/>
    <property type="project" value="UniProtKB-UniRule"/>
</dbReference>
<keyword evidence="13" id="KW-1185">Reference proteome</keyword>
<feature type="compositionally biased region" description="Polar residues" evidence="8">
    <location>
        <begin position="222"/>
        <end position="236"/>
    </location>
</feature>
<accession>A0AAN7TUS1</accession>
<reference evidence="12 13" key="1">
    <citation type="submission" date="2023-11" db="EMBL/GenBank/DDBJ databases">
        <title>Dfirmibasis_genome.</title>
        <authorList>
            <person name="Edelbroek B."/>
            <person name="Kjellin J."/>
            <person name="Jerlstrom-Hultqvist J."/>
            <person name="Soderbom F."/>
        </authorList>
    </citation>
    <scope>NUCLEOTIDE SEQUENCE [LARGE SCALE GENOMIC DNA]</scope>
    <source>
        <strain evidence="12 13">TNS-C-14</strain>
    </source>
</reference>
<evidence type="ECO:0000256" key="7">
    <source>
        <dbReference type="RuleBase" id="RU367076"/>
    </source>
</evidence>
<evidence type="ECO:0000259" key="9">
    <source>
        <dbReference type="Pfam" id="PF05645"/>
    </source>
</evidence>
<evidence type="ECO:0000256" key="2">
    <source>
        <dbReference type="ARBA" id="ARBA00007206"/>
    </source>
</evidence>
<protein>
    <recommendedName>
        <fullName evidence="3 7">DNA-directed RNA polymerase III subunit RPC3</fullName>
        <shortName evidence="7">RNA polymerase III subunit C3</shortName>
    </recommendedName>
</protein>
<evidence type="ECO:0000259" key="10">
    <source>
        <dbReference type="Pfam" id="PF08221"/>
    </source>
</evidence>
<comment type="subunit">
    <text evidence="7">Component of the RNA polymerase III (Pol III) complex consisting of 17 subunits.</text>
</comment>
<dbReference type="Pfam" id="PF05645">
    <property type="entry name" value="RNA_pol_Rpc82"/>
    <property type="match status" value="1"/>
</dbReference>
<dbReference type="EMBL" id="JAVFKY010000005">
    <property type="protein sequence ID" value="KAK5576416.1"/>
    <property type="molecule type" value="Genomic_DNA"/>
</dbReference>
<evidence type="ECO:0000256" key="8">
    <source>
        <dbReference type="SAM" id="MobiDB-lite"/>
    </source>
</evidence>
<comment type="subcellular location">
    <subcellularLocation>
        <location evidence="1 7">Nucleus</location>
    </subcellularLocation>
</comment>
<dbReference type="InterPro" id="IPR008806">
    <property type="entry name" value="RNA_pol_III_Rpc82_C"/>
</dbReference>
<dbReference type="AlphaFoldDB" id="A0AAN7TUS1"/>
<evidence type="ECO:0000259" key="11">
    <source>
        <dbReference type="Pfam" id="PF22536"/>
    </source>
</evidence>
<keyword evidence="6 7" id="KW-0539">Nucleus</keyword>
<feature type="domain" description="RNA polymerase III Rpc82 C -terminal" evidence="9">
    <location>
        <begin position="320"/>
        <end position="451"/>
    </location>
</feature>
<evidence type="ECO:0000256" key="3">
    <source>
        <dbReference type="ARBA" id="ARBA00016689"/>
    </source>
</evidence>
<dbReference type="Gene3D" id="1.10.10.10">
    <property type="entry name" value="Winged helix-like DNA-binding domain superfamily/Winged helix DNA-binding domain"/>
    <property type="match status" value="4"/>
</dbReference>
<dbReference type="PANTHER" id="PTHR12949">
    <property type="entry name" value="RNA POLYMERASE III DNA DIRECTED -RELATED"/>
    <property type="match status" value="1"/>
</dbReference>
<evidence type="ECO:0000256" key="1">
    <source>
        <dbReference type="ARBA" id="ARBA00004123"/>
    </source>
</evidence>
<feature type="compositionally biased region" description="Low complexity" evidence="8">
    <location>
        <begin position="266"/>
        <end position="281"/>
    </location>
</feature>
<comment type="similarity">
    <text evidence="2 7">Belongs to the eukaryotic RPC3/POLR3C RNA polymerase subunit family.</text>
</comment>
<evidence type="ECO:0000313" key="12">
    <source>
        <dbReference type="EMBL" id="KAK5576416.1"/>
    </source>
</evidence>
<dbReference type="FunFam" id="1.10.10.10:FF:000420">
    <property type="entry name" value="RNA polymerase III subunit, putative"/>
    <property type="match status" value="1"/>
</dbReference>
<comment type="function">
    <text evidence="7">DNA-dependent RNA polymerase catalyzes the transcription of DNA into RNA using the four ribonucleoside triphosphates as substrates. Specific core component of RNA polymerase III which synthesizes small RNAs, such as 5S rRNA and tRNAs.</text>
</comment>
<dbReference type="PANTHER" id="PTHR12949:SF0">
    <property type="entry name" value="DNA-DIRECTED RNA POLYMERASE III SUBUNIT RPC3"/>
    <property type="match status" value="1"/>
</dbReference>
<dbReference type="InterPro" id="IPR039748">
    <property type="entry name" value="RPC3"/>
</dbReference>
<proteinExistence type="inferred from homology"/>
<dbReference type="FunFam" id="1.10.10.10:FF:000218">
    <property type="entry name" value="DNA-directed RNA polymerase III subunit RPC3"/>
    <property type="match status" value="1"/>
</dbReference>
<feature type="domain" description="DNA-directed RNA polymerase III subunit RPC3 winged-helix" evidence="11">
    <location>
        <begin position="506"/>
        <end position="582"/>
    </location>
</feature>
<dbReference type="Proteomes" id="UP001344447">
    <property type="component" value="Unassembled WGS sequence"/>
</dbReference>
<comment type="caution">
    <text evidence="12">The sequence shown here is derived from an EMBL/GenBank/DDBJ whole genome shotgun (WGS) entry which is preliminary data.</text>
</comment>
<dbReference type="Pfam" id="PF08221">
    <property type="entry name" value="HTH_9"/>
    <property type="match status" value="1"/>
</dbReference>
<dbReference type="GO" id="GO:0006351">
    <property type="term" value="P:DNA-templated transcription"/>
    <property type="evidence" value="ECO:0007669"/>
    <property type="project" value="InterPro"/>
</dbReference>
<evidence type="ECO:0000256" key="5">
    <source>
        <dbReference type="ARBA" id="ARBA00023163"/>
    </source>
</evidence>
<gene>
    <name evidence="12" type="ORF">RB653_007559</name>
</gene>
<dbReference type="GO" id="GO:0003697">
    <property type="term" value="F:single-stranded DNA binding"/>
    <property type="evidence" value="ECO:0007669"/>
    <property type="project" value="UniProtKB-UniRule"/>
</dbReference>
<evidence type="ECO:0000313" key="13">
    <source>
        <dbReference type="Proteomes" id="UP001344447"/>
    </source>
</evidence>
<dbReference type="Pfam" id="PF22536">
    <property type="entry name" value="WHD_POLR3C"/>
    <property type="match status" value="1"/>
</dbReference>
<keyword evidence="4 7" id="KW-0240">DNA-directed RNA polymerase</keyword>
<dbReference type="FunFam" id="1.10.10.10:FF:000515">
    <property type="entry name" value="DNA-directed RNA polymerase III subunit rpc3"/>
    <property type="match status" value="1"/>
</dbReference>
<feature type="domain" description="RNA polymerase III subunit RPC82-related helix-turn-helix" evidence="10">
    <location>
        <begin position="7"/>
        <end position="67"/>
    </location>
</feature>
<sequence>MYEQKVAIDIVKESFGDDVTKVFEFLVQRGKSSYKVINQSLNGKGGLTIKRIKQSLLVLIQHNLVTYEEFLLPLSKEEVEQLKPGEPLPSDSVYEAIIVNAIHRLRFPKFINYIKYSKGDEAAYILEELIDHGRLPMDLLIKQASQIQRVDSFEDQDEITKRFEDTFTKLIMDQFIMRAPRPRPISDQETSNALSKEAKKIGSGAGGANQKKESDPFALPTVGTSSNGPLSSGSDNNDSESLEILTGKSSIPLQPKKNSAKKSSAKSKSTTTSTTSTSPSSIGRKRKSRDILEEDDEEPDLLVIEENVEINVNDHNVVNKNTATTTTTAKTIGSNGQHTLKKSKLDLYGQKQLDGQQSSRQQQQGAMDQRLVDESRVLWTINYEQFIIEFKLKACYDFVTEKNNQQSGLLFNAMVKLCKRSIRSNQDSLTSCVYGENILEEYNRDLDPSKKMDKLQIEKYLSIMQASRPSMVTKMVSKSKQSTSSELGAYQVNVGNIIGIIKQKMVESIIKQKFGDNGLRVFKLLLIKNLLEPKQIAELAMIPPNECKALLFNMMQKNIIRLQEIPRSSDHFANRTFYLFFVDLPTIIATFTEDIFKAIYNTRERLKSELEPHKDALEKLSQLDENQITEDQAKIYKKTDRITQTLLTVILNLDNDLLHLYSF</sequence>
<keyword evidence="5 7" id="KW-0804">Transcription</keyword>
<organism evidence="12 13">
    <name type="scientific">Dictyostelium firmibasis</name>
    <dbReference type="NCBI Taxonomy" id="79012"/>
    <lineage>
        <taxon>Eukaryota</taxon>
        <taxon>Amoebozoa</taxon>
        <taxon>Evosea</taxon>
        <taxon>Eumycetozoa</taxon>
        <taxon>Dictyostelia</taxon>
        <taxon>Dictyosteliales</taxon>
        <taxon>Dictyosteliaceae</taxon>
        <taxon>Dictyostelium</taxon>
    </lineage>
</organism>
<evidence type="ECO:0000256" key="6">
    <source>
        <dbReference type="ARBA" id="ARBA00023242"/>
    </source>
</evidence>
<dbReference type="InterPro" id="IPR036388">
    <property type="entry name" value="WH-like_DNA-bd_sf"/>
</dbReference>
<dbReference type="InterPro" id="IPR055207">
    <property type="entry name" value="POLR3C_WHD"/>
</dbReference>